<accession>A0ABQ5BW56</accession>
<reference evidence="2" key="1">
    <citation type="journal article" date="2022" name="Int. J. Mol. Sci.">
        <title>Draft Genome of Tanacetum Coccineum: Genomic Comparison of Closely Related Tanacetum-Family Plants.</title>
        <authorList>
            <person name="Yamashiro T."/>
            <person name="Shiraishi A."/>
            <person name="Nakayama K."/>
            <person name="Satake H."/>
        </authorList>
    </citation>
    <scope>NUCLEOTIDE SEQUENCE</scope>
</reference>
<comment type="caution">
    <text evidence="2">The sequence shown here is derived from an EMBL/GenBank/DDBJ whole genome shotgun (WGS) entry which is preliminary data.</text>
</comment>
<evidence type="ECO:0000313" key="2">
    <source>
        <dbReference type="EMBL" id="GJT17983.1"/>
    </source>
</evidence>
<reference evidence="2" key="2">
    <citation type="submission" date="2022-01" db="EMBL/GenBank/DDBJ databases">
        <authorList>
            <person name="Yamashiro T."/>
            <person name="Shiraishi A."/>
            <person name="Satake H."/>
            <person name="Nakayama K."/>
        </authorList>
    </citation>
    <scope>NUCLEOTIDE SEQUENCE</scope>
</reference>
<dbReference type="PANTHER" id="PTHR46148">
    <property type="entry name" value="CHROMO DOMAIN-CONTAINING PROTEIN"/>
    <property type="match status" value="1"/>
</dbReference>
<dbReference type="PANTHER" id="PTHR46148:SF59">
    <property type="entry name" value="NUCLEOTIDYLTRANSFERASE, RIBONUCLEASE H"/>
    <property type="match status" value="1"/>
</dbReference>
<gene>
    <name evidence="2" type="ORF">Tco_0876689</name>
</gene>
<name>A0ABQ5BW56_9ASTR</name>
<sequence>MNVKNSNYQTKTAIILIRNLQGITRTDIKATTLEVLYERKCRSPVYWAGVGDSQLTGPEIIHETTKKIIQIKSRIQAAHDCQKSYTDVRRKPLEFQVGDKVMLKVSPWKAVIRFGKRGKLNPRYIGPFKVLDKVETIAYRLKLQQQLSKVHNTFHVSNLKKCLSDESLVIPLDEIQIDDKLHFMEEPVEIVDRQVKRLKQNNIPIVKVRWNSRRGLEFTWECKDQFRSKYLHLFTNTILADNSN</sequence>
<evidence type="ECO:0000313" key="3">
    <source>
        <dbReference type="Proteomes" id="UP001151760"/>
    </source>
</evidence>
<protein>
    <recommendedName>
        <fullName evidence="1">Tf2-1-like SH3-like domain-containing protein</fullName>
    </recommendedName>
</protein>
<evidence type="ECO:0000259" key="1">
    <source>
        <dbReference type="Pfam" id="PF24626"/>
    </source>
</evidence>
<proteinExistence type="predicted"/>
<organism evidence="2 3">
    <name type="scientific">Tanacetum coccineum</name>
    <dbReference type="NCBI Taxonomy" id="301880"/>
    <lineage>
        <taxon>Eukaryota</taxon>
        <taxon>Viridiplantae</taxon>
        <taxon>Streptophyta</taxon>
        <taxon>Embryophyta</taxon>
        <taxon>Tracheophyta</taxon>
        <taxon>Spermatophyta</taxon>
        <taxon>Magnoliopsida</taxon>
        <taxon>eudicotyledons</taxon>
        <taxon>Gunneridae</taxon>
        <taxon>Pentapetalae</taxon>
        <taxon>asterids</taxon>
        <taxon>campanulids</taxon>
        <taxon>Asterales</taxon>
        <taxon>Asteraceae</taxon>
        <taxon>Asteroideae</taxon>
        <taxon>Anthemideae</taxon>
        <taxon>Anthemidinae</taxon>
        <taxon>Tanacetum</taxon>
    </lineage>
</organism>
<dbReference type="EMBL" id="BQNB010013603">
    <property type="protein sequence ID" value="GJT17983.1"/>
    <property type="molecule type" value="Genomic_DNA"/>
</dbReference>
<keyword evidence="3" id="KW-1185">Reference proteome</keyword>
<feature type="domain" description="Tf2-1-like SH3-like" evidence="1">
    <location>
        <begin position="98"/>
        <end position="162"/>
    </location>
</feature>
<dbReference type="Pfam" id="PF24626">
    <property type="entry name" value="SH3_Tf2-1"/>
    <property type="match status" value="1"/>
</dbReference>
<dbReference type="Proteomes" id="UP001151760">
    <property type="component" value="Unassembled WGS sequence"/>
</dbReference>
<dbReference type="InterPro" id="IPR056924">
    <property type="entry name" value="SH3_Tf2-1"/>
</dbReference>